<feature type="transmembrane region" description="Helical" evidence="1">
    <location>
        <begin position="118"/>
        <end position="140"/>
    </location>
</feature>
<evidence type="ECO:0000256" key="1">
    <source>
        <dbReference type="SAM" id="Phobius"/>
    </source>
</evidence>
<evidence type="ECO:0000313" key="3">
    <source>
        <dbReference type="Proteomes" id="UP001570071"/>
    </source>
</evidence>
<comment type="caution">
    <text evidence="2">The sequence shown here is derived from an EMBL/GenBank/DDBJ whole genome shotgun (WGS) entry which is preliminary data.</text>
</comment>
<keyword evidence="3" id="KW-1185">Reference proteome</keyword>
<keyword evidence="1" id="KW-0812">Transmembrane</keyword>
<gene>
    <name evidence="2" type="ORF">AB6D66_25430</name>
</gene>
<keyword evidence="1" id="KW-1133">Transmembrane helix</keyword>
<reference evidence="2 3" key="1">
    <citation type="journal article" date="2024" name="ISME J.">
        <title>Tailless and filamentous prophages are predominant in marine Vibrio.</title>
        <authorList>
            <person name="Steensen K."/>
            <person name="Seneca J."/>
            <person name="Bartlau N."/>
            <person name="Yu X.A."/>
            <person name="Hussain F.A."/>
            <person name="Polz M.F."/>
        </authorList>
    </citation>
    <scope>NUCLEOTIDE SEQUENCE [LARGE SCALE GENOMIC DNA]</scope>
    <source>
        <strain evidence="2 3">10N.239.312.F12</strain>
    </source>
</reference>
<dbReference type="EMBL" id="JBFSSG010000121">
    <property type="protein sequence ID" value="MEZ8724412.1"/>
    <property type="molecule type" value="Genomic_DNA"/>
</dbReference>
<sequence>MDLSYLITPFFAWLVAGCAKFAFNTIREKRLAFDLIGYGGMPSNHSSIVSSAATIIALNEGLQEPALVVALALAFIVILDANSLRQQVGKHAEAINLLNNNKEGKPLRERMGHTRVEILAGVVTGIASAWCVHYAFTYYLN</sequence>
<evidence type="ECO:0000313" key="2">
    <source>
        <dbReference type="EMBL" id="MEZ8724412.1"/>
    </source>
</evidence>
<dbReference type="Proteomes" id="UP001570071">
    <property type="component" value="Unassembled WGS sequence"/>
</dbReference>
<accession>A0ABV4N4P8</accession>
<organism evidence="2 3">
    <name type="scientific">Vibrio pomeroyi</name>
    <dbReference type="NCBI Taxonomy" id="198832"/>
    <lineage>
        <taxon>Bacteria</taxon>
        <taxon>Pseudomonadati</taxon>
        <taxon>Pseudomonadota</taxon>
        <taxon>Gammaproteobacteria</taxon>
        <taxon>Vibrionales</taxon>
        <taxon>Vibrionaceae</taxon>
        <taxon>Vibrio</taxon>
    </lineage>
</organism>
<dbReference type="PANTHER" id="PTHR31446:SF39">
    <property type="entry name" value="ACID PHOSPHATASE_VANADIUM-DEPENDENT HALOPEROXIDASE-RELATED PROTEIN"/>
    <property type="match status" value="1"/>
</dbReference>
<name>A0ABV4N4P8_9VIBR</name>
<dbReference type="InterPro" id="IPR003832">
    <property type="entry name" value="DUF212"/>
</dbReference>
<protein>
    <submittedName>
        <fullName evidence="2">Divergent PAP2 family protein</fullName>
    </submittedName>
</protein>
<dbReference type="RefSeq" id="WP_372126754.1">
    <property type="nucleotide sequence ID" value="NZ_JBFSSG010000121.1"/>
</dbReference>
<feature type="transmembrane region" description="Helical" evidence="1">
    <location>
        <begin position="6"/>
        <end position="23"/>
    </location>
</feature>
<dbReference type="Pfam" id="PF02681">
    <property type="entry name" value="DUF212"/>
    <property type="match status" value="1"/>
</dbReference>
<proteinExistence type="predicted"/>
<dbReference type="PANTHER" id="PTHR31446">
    <property type="entry name" value="ACID PHOSPHATASE/VANADIUM-DEPENDENT HALOPEROXIDASE-RELATED PROTEIN"/>
    <property type="match status" value="1"/>
</dbReference>
<keyword evidence="1" id="KW-0472">Membrane</keyword>